<keyword evidence="7" id="KW-1185">Reference proteome</keyword>
<comment type="subcellular location">
    <subcellularLocation>
        <location evidence="1">Cytoplasm</location>
    </subcellularLocation>
</comment>
<protein>
    <submittedName>
        <fullName evidence="6">Iron-sulfur cluster repair di-iron protein</fullName>
    </submittedName>
</protein>
<evidence type="ECO:0000256" key="2">
    <source>
        <dbReference type="ARBA" id="ARBA00022490"/>
    </source>
</evidence>
<sequence length="240" mass="27066">MLQELANRKVGGIVAENFKTAKIFTQYGIDFCCKGGISVSDACEKNGVELSSILSDLEQAVVQKEEVHYKDFGLGELIDHIISKHHRYVEETIPSLKIYLPKLAAVHGGRHAELFGVAQEFLFAADALSSHMKKEELILFPYIKAMEEAERSSFTLSKPHFGHIDNPIAMMEHEHDTEGERFRKIAALTDGYTCPPDGCQTYKVAFAMLKEFEEDLHTHIHLENNILFPKAKVLFNTLNT</sequence>
<dbReference type="Pfam" id="PF01814">
    <property type="entry name" value="Hemerythrin"/>
    <property type="match status" value="1"/>
</dbReference>
<dbReference type="Pfam" id="PF04405">
    <property type="entry name" value="ScdA_N"/>
    <property type="match status" value="1"/>
</dbReference>
<feature type="domain" description="Hemerythrin-like" evidence="5">
    <location>
        <begin position="78"/>
        <end position="231"/>
    </location>
</feature>
<keyword evidence="3" id="KW-0479">Metal-binding</keyword>
<evidence type="ECO:0000256" key="1">
    <source>
        <dbReference type="ARBA" id="ARBA00004496"/>
    </source>
</evidence>
<keyword evidence="4" id="KW-0408">Iron</keyword>
<dbReference type="Gene3D" id="1.20.120.520">
    <property type="entry name" value="nmb1532 protein domain like"/>
    <property type="match status" value="1"/>
</dbReference>
<dbReference type="InterPro" id="IPR012312">
    <property type="entry name" value="Hemerythrin-like"/>
</dbReference>
<dbReference type="EMBL" id="JBHUHR010000039">
    <property type="protein sequence ID" value="MFD2036352.1"/>
    <property type="molecule type" value="Genomic_DNA"/>
</dbReference>
<keyword evidence="2" id="KW-0963">Cytoplasm</keyword>
<dbReference type="Proteomes" id="UP001597361">
    <property type="component" value="Unassembled WGS sequence"/>
</dbReference>
<proteinExistence type="predicted"/>
<dbReference type="InterPro" id="IPR038062">
    <property type="entry name" value="ScdA-like_N_sf"/>
</dbReference>
<dbReference type="InterPro" id="IPR019903">
    <property type="entry name" value="RIC_family"/>
</dbReference>
<evidence type="ECO:0000256" key="3">
    <source>
        <dbReference type="ARBA" id="ARBA00022723"/>
    </source>
</evidence>
<dbReference type="PANTHER" id="PTHR36438">
    <property type="entry name" value="IRON-SULFUR CLUSTER REPAIR PROTEIN YTFE"/>
    <property type="match status" value="1"/>
</dbReference>
<gene>
    <name evidence="6" type="primary">ric</name>
    <name evidence="6" type="ORF">ACFSKL_16225</name>
</gene>
<comment type="caution">
    <text evidence="6">The sequence shown here is derived from an EMBL/GenBank/DDBJ whole genome shotgun (WGS) entry which is preliminary data.</text>
</comment>
<evidence type="ECO:0000313" key="7">
    <source>
        <dbReference type="Proteomes" id="UP001597361"/>
    </source>
</evidence>
<evidence type="ECO:0000313" key="6">
    <source>
        <dbReference type="EMBL" id="MFD2036352.1"/>
    </source>
</evidence>
<dbReference type="Gene3D" id="1.10.3910.10">
    <property type="entry name" value="SP0561-like"/>
    <property type="match status" value="1"/>
</dbReference>
<evidence type="ECO:0000259" key="5">
    <source>
        <dbReference type="Pfam" id="PF01814"/>
    </source>
</evidence>
<dbReference type="NCBIfam" id="TIGR03652">
    <property type="entry name" value="FeS_repair_RIC"/>
    <property type="match status" value="1"/>
</dbReference>
<reference evidence="7" key="1">
    <citation type="journal article" date="2019" name="Int. J. Syst. Evol. Microbiol.">
        <title>The Global Catalogue of Microorganisms (GCM) 10K type strain sequencing project: providing services to taxonomists for standard genome sequencing and annotation.</title>
        <authorList>
            <consortium name="The Broad Institute Genomics Platform"/>
            <consortium name="The Broad Institute Genome Sequencing Center for Infectious Disease"/>
            <person name="Wu L."/>
            <person name="Ma J."/>
        </authorList>
    </citation>
    <scope>NUCLEOTIDE SEQUENCE [LARGE SCALE GENOMIC DNA]</scope>
    <source>
        <strain evidence="7">CGMCC 1.15180</strain>
    </source>
</reference>
<accession>A0ABW4VQ46</accession>
<evidence type="ECO:0000256" key="4">
    <source>
        <dbReference type="ARBA" id="ARBA00023004"/>
    </source>
</evidence>
<organism evidence="6 7">
    <name type="scientific">Belliella marina</name>
    <dbReference type="NCBI Taxonomy" id="1644146"/>
    <lineage>
        <taxon>Bacteria</taxon>
        <taxon>Pseudomonadati</taxon>
        <taxon>Bacteroidota</taxon>
        <taxon>Cytophagia</taxon>
        <taxon>Cytophagales</taxon>
        <taxon>Cyclobacteriaceae</taxon>
        <taxon>Belliella</taxon>
    </lineage>
</organism>
<dbReference type="PANTHER" id="PTHR36438:SF1">
    <property type="entry name" value="IRON-SULFUR CLUSTER REPAIR PROTEIN YTFE"/>
    <property type="match status" value="1"/>
</dbReference>
<name>A0ABW4VQ46_9BACT</name>
<dbReference type="RefSeq" id="WP_376887377.1">
    <property type="nucleotide sequence ID" value="NZ_JBHUHR010000039.1"/>
</dbReference>